<evidence type="ECO:0000256" key="7">
    <source>
        <dbReference type="SAM" id="Phobius"/>
    </source>
</evidence>
<gene>
    <name evidence="10" type="ORF">DLJ48_04080</name>
    <name evidence="9" type="ORF">EVC35_03905</name>
</gene>
<comment type="subcellular location">
    <subcellularLocation>
        <location evidence="1">Cell membrane</location>
        <topology evidence="1">Multi-pass membrane protein</topology>
    </subcellularLocation>
</comment>
<feature type="transmembrane region" description="Helical" evidence="7">
    <location>
        <begin position="973"/>
        <end position="995"/>
    </location>
</feature>
<reference evidence="10 11" key="1">
    <citation type="journal article" date="2019" name="Syst. Appl. Microbiol.">
        <title>Oenococcus sicerae sp. nov., isolated from French cider.</title>
        <authorList>
            <person name="Cousin F.J."/>
            <person name="Le Guellec R."/>
            <person name="Chagnot C."/>
            <person name="Goux D."/>
            <person name="Dalmasso M."/>
            <person name="Laplace J.M."/>
            <person name="Cretenet M."/>
        </authorList>
    </citation>
    <scope>NUCLEOTIDE SEQUENCE [LARGE SCALE GENOMIC DNA]</scope>
    <source>
        <strain evidence="10 11">UCMA 15228</strain>
    </source>
</reference>
<feature type="transmembrane region" description="Helical" evidence="7">
    <location>
        <begin position="866"/>
        <end position="883"/>
    </location>
</feature>
<evidence type="ECO:0000256" key="3">
    <source>
        <dbReference type="ARBA" id="ARBA00022475"/>
    </source>
</evidence>
<evidence type="ECO:0000256" key="5">
    <source>
        <dbReference type="ARBA" id="ARBA00022989"/>
    </source>
</evidence>
<evidence type="ECO:0000256" key="6">
    <source>
        <dbReference type="ARBA" id="ARBA00023136"/>
    </source>
</evidence>
<feature type="transmembrane region" description="Helical" evidence="7">
    <location>
        <begin position="181"/>
        <end position="198"/>
    </location>
</feature>
<dbReference type="GO" id="GO:0005886">
    <property type="term" value="C:plasma membrane"/>
    <property type="evidence" value="ECO:0007669"/>
    <property type="project" value="UniProtKB-SubCell"/>
</dbReference>
<feature type="transmembrane region" description="Helical" evidence="7">
    <location>
        <begin position="205"/>
        <end position="226"/>
    </location>
</feature>
<evidence type="ECO:0000256" key="4">
    <source>
        <dbReference type="ARBA" id="ARBA00022692"/>
    </source>
</evidence>
<feature type="domain" description="Membrane transport protein MMPL" evidence="8">
    <location>
        <begin position="46"/>
        <end position="358"/>
    </location>
</feature>
<feature type="transmembrane region" description="Helical" evidence="7">
    <location>
        <begin position="366"/>
        <end position="384"/>
    </location>
</feature>
<dbReference type="PANTHER" id="PTHR33406">
    <property type="entry name" value="MEMBRANE PROTEIN MJ1562-RELATED"/>
    <property type="match status" value="1"/>
</dbReference>
<feature type="transmembrane region" description="Helical" evidence="7">
    <location>
        <begin position="285"/>
        <end position="306"/>
    </location>
</feature>
<feature type="transmembrane region" description="Helical" evidence="7">
    <location>
        <begin position="942"/>
        <end position="961"/>
    </location>
</feature>
<keyword evidence="6 7" id="KW-0472">Membrane</keyword>
<evidence type="ECO:0000313" key="10">
    <source>
        <dbReference type="EMBL" id="QAS69756.1"/>
    </source>
</evidence>
<feature type="transmembrane region" description="Helical" evidence="7">
    <location>
        <begin position="312"/>
        <end position="335"/>
    </location>
</feature>
<evidence type="ECO:0000256" key="2">
    <source>
        <dbReference type="ARBA" id="ARBA00010157"/>
    </source>
</evidence>
<dbReference type="InterPro" id="IPR004869">
    <property type="entry name" value="MMPL_dom"/>
</dbReference>
<feature type="transmembrane region" description="Helical" evidence="7">
    <location>
        <begin position="238"/>
        <end position="255"/>
    </location>
</feature>
<reference evidence="9" key="2">
    <citation type="submission" date="2019-01" db="EMBL/GenBank/DDBJ databases">
        <title>Oenococcus sicerae UCMA17102.</title>
        <authorList>
            <person name="Cousin F.J."/>
            <person name="Le Guellec R."/>
            <person name="Cretenet M."/>
        </authorList>
    </citation>
    <scope>NUCLEOTIDE SEQUENCE</scope>
    <source>
        <strain evidence="9">UCMA17102</strain>
    </source>
</reference>
<dbReference type="Proteomes" id="UP001167919">
    <property type="component" value="Unassembled WGS sequence"/>
</dbReference>
<proteinExistence type="inferred from homology"/>
<sequence>MEKILKKSRIFIVAFWLIAAVIAAFALPNVDHLVQTKGQITVPKNSYIQKGTRLQKKLTPGQSSSDDIIAVFNTGSKSKLSSRQISKIRQAVKKVSKDKSTYHISSVTSLLDGKSIQKQLTSKDKTTMLVQISVKSDQSQIGNRSSKIKKAMHIKGLTLKMTGTDLVNYDFLSASQNGVKQTEIIAIIFILIVLIFVFKTPVVPLISLITVGISFIVSFSLVTNLVQHFNYPFSNFTQVFMVVVLFGIGTDYNILMYTRFKSEIAGDDDNNRSAVNTIAASGRTVLFSGSSVLIGFATLALARFSLYQATSAVAIGVLVLLLVLTTLNPALMSLFGKRLFWPSKRFSGESQSRYWHFLTSGAVKHGFINVLVIVLIAAPFAAIFSNKLNFNDLWEVSNKYESKQGVNLIQKHFPAGFSSPVTVVISSDKRLDSNTSLYDLDSIQSKLTKNKNVSEVMGVTRPLGDKINQLYVDNQLGTLNSGITKAGNGVSTINSGLKDAQNQLDKQQTNTASVQKLIDGTSQLQSGSSELQTALNTLQTKLSTGAAGAAELDSSLGTLSSSTATLKSAVDQILTGNEKIMSAVQSSAISASEIQQLEELVASLQQSYPNDPRLTALSKALSQLSSLPSSQAELISNLQKSNTALTQVDKGLGTMQTGIAQMQTGANQLSSGMQTGASGAGQIASKTQDLTKGLAQVQSGQQEMKTALNQLISKSKELKTGLGKASDGLNQVSDGLDQGQSYVSQLIGNASDWLNIPNSVLRSKTFKQSLDQYMSPDRKTTKITVILKMDPFSHSAMSATNNLRKVVSHSLQGTSLAGSKIGITGTSMKNYDLQQISTSDFLRTAIIMLIGITIVLSFITHSTLHAFMIIASLAGTYFASLGIGEKISQIFLGRDMLSWNVPFFSFIMLVALGVDYSIFVMRRFDEERGTTKERLVAASTHLGSVVISAAVILGGTFASMIPSGILTLVQVPIVVIVGLVILAFVAIPMFVPAGISDIEWLLMKHVDATKRAAHKKD</sequence>
<evidence type="ECO:0000313" key="9">
    <source>
        <dbReference type="EMBL" id="MDN6900150.1"/>
    </source>
</evidence>
<keyword evidence="5 7" id="KW-1133">Transmembrane helix</keyword>
<keyword evidence="4 7" id="KW-0812">Transmembrane</keyword>
<comment type="similarity">
    <text evidence="2">Belongs to the resistance-nodulation-cell division (RND) (TC 2.A.6) family. MmpL subfamily.</text>
</comment>
<dbReference type="PANTHER" id="PTHR33406:SF6">
    <property type="entry name" value="MEMBRANE PROTEIN YDGH-RELATED"/>
    <property type="match status" value="1"/>
</dbReference>
<feature type="transmembrane region" description="Helical" evidence="7">
    <location>
        <begin position="903"/>
        <end position="921"/>
    </location>
</feature>
<dbReference type="SUPFAM" id="SSF82866">
    <property type="entry name" value="Multidrug efflux transporter AcrB transmembrane domain"/>
    <property type="match status" value="2"/>
</dbReference>
<protein>
    <submittedName>
        <fullName evidence="9">MMPL family transporter</fullName>
    </submittedName>
</protein>
<dbReference type="Gene3D" id="1.20.1640.10">
    <property type="entry name" value="Multidrug efflux transporter AcrB transmembrane domain"/>
    <property type="match status" value="2"/>
</dbReference>
<dbReference type="EMBL" id="CP029684">
    <property type="protein sequence ID" value="QAS69756.1"/>
    <property type="molecule type" value="Genomic_DNA"/>
</dbReference>
<dbReference type="InterPro" id="IPR050545">
    <property type="entry name" value="Mycobact_MmpL"/>
</dbReference>
<reference evidence="10" key="3">
    <citation type="submission" date="2020-01" db="EMBL/GenBank/DDBJ databases">
        <authorList>
            <person name="Cousin F.J."/>
            <person name="Le Guellec R."/>
            <person name="Cretenet M."/>
        </authorList>
    </citation>
    <scope>NUCLEOTIDE SEQUENCE</scope>
    <source>
        <strain evidence="10">UCMA 15228</strain>
    </source>
</reference>
<evidence type="ECO:0000313" key="12">
    <source>
        <dbReference type="Proteomes" id="UP001167919"/>
    </source>
</evidence>
<feature type="domain" description="Membrane transport protein MMPL" evidence="8">
    <location>
        <begin position="692"/>
        <end position="993"/>
    </location>
</feature>
<name>A0AAJ1RC14_9LACO</name>
<keyword evidence="11" id="KW-1185">Reference proteome</keyword>
<organism evidence="9 12">
    <name type="scientific">Oenococcus sicerae</name>
    <dbReference type="NCBI Taxonomy" id="2203724"/>
    <lineage>
        <taxon>Bacteria</taxon>
        <taxon>Bacillati</taxon>
        <taxon>Bacillota</taxon>
        <taxon>Bacilli</taxon>
        <taxon>Lactobacillales</taxon>
        <taxon>Lactobacillaceae</taxon>
        <taxon>Oenococcus</taxon>
    </lineage>
</organism>
<evidence type="ECO:0000313" key="11">
    <source>
        <dbReference type="Proteomes" id="UP000286907"/>
    </source>
</evidence>
<keyword evidence="3" id="KW-1003">Cell membrane</keyword>
<evidence type="ECO:0000256" key="1">
    <source>
        <dbReference type="ARBA" id="ARBA00004651"/>
    </source>
</evidence>
<dbReference type="Proteomes" id="UP000286907">
    <property type="component" value="Chromosome"/>
</dbReference>
<dbReference type="Pfam" id="PF03176">
    <property type="entry name" value="MMPL"/>
    <property type="match status" value="2"/>
</dbReference>
<dbReference type="RefSeq" id="WP_128686159.1">
    <property type="nucleotide sequence ID" value="NZ_CP029684.2"/>
</dbReference>
<accession>A0AAJ1RC14</accession>
<feature type="transmembrane region" description="Helical" evidence="7">
    <location>
        <begin position="841"/>
        <end position="859"/>
    </location>
</feature>
<dbReference type="AlphaFoldDB" id="A0AAJ1RC14"/>
<dbReference type="Gene3D" id="1.10.287.950">
    <property type="entry name" value="Methyl-accepting chemotaxis protein"/>
    <property type="match status" value="1"/>
</dbReference>
<evidence type="ECO:0000259" key="8">
    <source>
        <dbReference type="Pfam" id="PF03176"/>
    </source>
</evidence>
<dbReference type="EMBL" id="SDWY01000002">
    <property type="protein sequence ID" value="MDN6900150.1"/>
    <property type="molecule type" value="Genomic_DNA"/>
</dbReference>